<organism evidence="1 2">
    <name type="scientific">Bergeyella cardium</name>
    <dbReference type="NCBI Taxonomy" id="1585976"/>
    <lineage>
        <taxon>Bacteria</taxon>
        <taxon>Pseudomonadati</taxon>
        <taxon>Bacteroidota</taxon>
        <taxon>Flavobacteriia</taxon>
        <taxon>Flavobacteriales</taxon>
        <taxon>Weeksellaceae</taxon>
        <taxon>Bergeyella</taxon>
    </lineage>
</organism>
<evidence type="ECO:0000313" key="1">
    <source>
        <dbReference type="EMBL" id="QHN64630.1"/>
    </source>
</evidence>
<protein>
    <submittedName>
        <fullName evidence="1">Uncharacterized protein</fullName>
    </submittedName>
</protein>
<keyword evidence="2" id="KW-1185">Reference proteome</keyword>
<dbReference type="EMBL" id="CP029149">
    <property type="protein sequence ID" value="QHN64630.1"/>
    <property type="molecule type" value="Genomic_DNA"/>
</dbReference>
<accession>A0A6P1QUW7</accession>
<proteinExistence type="predicted"/>
<name>A0A6P1QUW7_9FLAO</name>
<reference evidence="1 2" key="1">
    <citation type="submission" date="2018-04" db="EMBL/GenBank/DDBJ databases">
        <title>Characteristic and Complete Genome Sequencing of A Novel Member of Infective Endocarditis Causative Bacteria: Bergeyella cardium QL-PH.</title>
        <authorList>
            <person name="Pan H."/>
            <person name="Sun E."/>
            <person name="Zhang Y."/>
        </authorList>
    </citation>
    <scope>NUCLEOTIDE SEQUENCE [LARGE SCALE GENOMIC DNA]</scope>
    <source>
        <strain evidence="1 2">HPQL</strain>
    </source>
</reference>
<dbReference type="AlphaFoldDB" id="A0A6P1QUW7"/>
<evidence type="ECO:0000313" key="2">
    <source>
        <dbReference type="Proteomes" id="UP000464318"/>
    </source>
</evidence>
<gene>
    <name evidence="1" type="ORF">DBX24_01345</name>
</gene>
<sequence>MNLNELKSTGVEIPRENLKSFKGGHSCRGEINLGIVSIRIGKRGCANGDAVHWFWED</sequence>
<dbReference type="KEGG" id="bcad:DBX24_01345"/>
<dbReference type="RefSeq" id="WP_160223740.1">
    <property type="nucleotide sequence ID" value="NZ_CP029149.1"/>
</dbReference>
<dbReference type="Proteomes" id="UP000464318">
    <property type="component" value="Chromosome"/>
</dbReference>